<comment type="subcellular location">
    <subcellularLocation>
        <location evidence="1">Cell membrane</location>
        <topology evidence="1">Multi-pass membrane protein</topology>
    </subcellularLocation>
</comment>
<feature type="transmembrane region" description="Helical" evidence="6">
    <location>
        <begin position="275"/>
        <end position="295"/>
    </location>
</feature>
<keyword evidence="3 6" id="KW-0812">Transmembrane</keyword>
<organism evidence="8 9">
    <name type="scientific">Candidatus Mediterraneibacter stercoravium</name>
    <dbReference type="NCBI Taxonomy" id="2838685"/>
    <lineage>
        <taxon>Bacteria</taxon>
        <taxon>Bacillati</taxon>
        <taxon>Bacillota</taxon>
        <taxon>Clostridia</taxon>
        <taxon>Lachnospirales</taxon>
        <taxon>Lachnospiraceae</taxon>
        <taxon>Mediterraneibacter</taxon>
    </lineage>
</organism>
<reference evidence="8" key="2">
    <citation type="submission" date="2021-04" db="EMBL/GenBank/DDBJ databases">
        <authorList>
            <person name="Gilroy R."/>
        </authorList>
    </citation>
    <scope>NUCLEOTIDE SEQUENCE</scope>
    <source>
        <strain evidence="8">CHK196-3914</strain>
    </source>
</reference>
<feature type="domain" description="ABC3 transporter permease C-terminal" evidence="7">
    <location>
        <begin position="63"/>
        <end position="182"/>
    </location>
</feature>
<reference evidence="8" key="1">
    <citation type="journal article" date="2021" name="PeerJ">
        <title>Extensive microbial diversity within the chicken gut microbiome revealed by metagenomics and culture.</title>
        <authorList>
            <person name="Gilroy R."/>
            <person name="Ravi A."/>
            <person name="Getino M."/>
            <person name="Pursley I."/>
            <person name="Horton D.L."/>
            <person name="Alikhan N.F."/>
            <person name="Baker D."/>
            <person name="Gharbi K."/>
            <person name="Hall N."/>
            <person name="Watson M."/>
            <person name="Adriaenssens E.M."/>
            <person name="Foster-Nyarko E."/>
            <person name="Jarju S."/>
            <person name="Secka A."/>
            <person name="Antonio M."/>
            <person name="Oren A."/>
            <person name="Chaudhuri R.R."/>
            <person name="La Ragione R."/>
            <person name="Hildebrand F."/>
            <person name="Pallen M.J."/>
        </authorList>
    </citation>
    <scope>NUCLEOTIDE SEQUENCE</scope>
    <source>
        <strain evidence="8">CHK196-3914</strain>
    </source>
</reference>
<evidence type="ECO:0000256" key="5">
    <source>
        <dbReference type="ARBA" id="ARBA00023136"/>
    </source>
</evidence>
<feature type="transmembrane region" description="Helical" evidence="6">
    <location>
        <begin position="208"/>
        <end position="229"/>
    </location>
</feature>
<evidence type="ECO:0000313" key="8">
    <source>
        <dbReference type="EMBL" id="HIZ74274.1"/>
    </source>
</evidence>
<keyword evidence="5 6" id="KW-0472">Membrane</keyword>
<protein>
    <submittedName>
        <fullName evidence="8">ABC transporter permease</fullName>
    </submittedName>
</protein>
<feature type="transmembrane region" description="Helical" evidence="6">
    <location>
        <begin position="59"/>
        <end position="78"/>
    </location>
</feature>
<dbReference type="GO" id="GO:0005886">
    <property type="term" value="C:plasma membrane"/>
    <property type="evidence" value="ECO:0007669"/>
    <property type="project" value="UniProtKB-SubCell"/>
</dbReference>
<evidence type="ECO:0000256" key="2">
    <source>
        <dbReference type="ARBA" id="ARBA00022475"/>
    </source>
</evidence>
<feature type="transmembrane region" description="Helical" evidence="6">
    <location>
        <begin position="241"/>
        <end position="263"/>
    </location>
</feature>
<comment type="caution">
    <text evidence="8">The sequence shown here is derived from an EMBL/GenBank/DDBJ whole genome shotgun (WGS) entry which is preliminary data.</text>
</comment>
<evidence type="ECO:0000256" key="3">
    <source>
        <dbReference type="ARBA" id="ARBA00022692"/>
    </source>
</evidence>
<feature type="transmembrane region" description="Helical" evidence="6">
    <location>
        <begin position="149"/>
        <end position="170"/>
    </location>
</feature>
<evidence type="ECO:0000256" key="4">
    <source>
        <dbReference type="ARBA" id="ARBA00022989"/>
    </source>
</evidence>
<evidence type="ECO:0000256" key="1">
    <source>
        <dbReference type="ARBA" id="ARBA00004651"/>
    </source>
</evidence>
<proteinExistence type="predicted"/>
<evidence type="ECO:0000259" key="7">
    <source>
        <dbReference type="Pfam" id="PF02687"/>
    </source>
</evidence>
<name>A0A9D2K229_9FIRM</name>
<dbReference type="InterPro" id="IPR052536">
    <property type="entry name" value="ABC-4_Integral_Memb_Prot"/>
</dbReference>
<evidence type="ECO:0000256" key="6">
    <source>
        <dbReference type="SAM" id="Phobius"/>
    </source>
</evidence>
<dbReference type="AlphaFoldDB" id="A0A9D2K229"/>
<keyword evidence="2" id="KW-1003">Cell membrane</keyword>
<dbReference type="PANTHER" id="PTHR46795">
    <property type="entry name" value="ABC TRANSPORTER PERMEASE-RELATED-RELATED"/>
    <property type="match status" value="1"/>
</dbReference>
<dbReference type="EMBL" id="DXAY01000080">
    <property type="protein sequence ID" value="HIZ74274.1"/>
    <property type="molecule type" value="Genomic_DNA"/>
</dbReference>
<dbReference type="Pfam" id="PF02687">
    <property type="entry name" value="FtsX"/>
    <property type="match status" value="1"/>
</dbReference>
<sequence>MLYFRMVLRNAKRSARDYLIYFVTMTLCAALFYGFLSVTSRYYDPDLGVEYDLEFMSDGMKLAICLVSLLLLFLIWYVNRYMIRRRQKEFALQTIMGMERGVTAALFFVETLLMGFLSVCCGILLGMLGSQFITAMLLHSYGRPFRLTWTLFPDTVALTLLFFLLAYLIMGAWNSRMIRKIPVIDMLNAGRKNEEDFRKSRWMPVLTLLYGILLCWMTATGISKAYFYWDSRYALPVHLMFGFNILFPGAALLYGVLWLIMSVRKGRRKKRKKSFRALAAGWLILSLASACSAASAAPVSMDYYLPTGAGTLNQYMMFLIADIIYFICALIYLANDGLCMIKEKFPKIRYRGENLFLFGQIISKLRTTTKTVTLICITLTLSICLFLAVPFLTGWADGYLEQRSVYDIQISTQYNDTYEKSGLPDDNYEFVTAYLEEQKIKVKDDCTFSLYLPR</sequence>
<feature type="transmembrane region" description="Helical" evidence="6">
    <location>
        <begin position="372"/>
        <end position="396"/>
    </location>
</feature>
<feature type="transmembrane region" description="Helical" evidence="6">
    <location>
        <begin position="105"/>
        <end position="129"/>
    </location>
</feature>
<keyword evidence="4 6" id="KW-1133">Transmembrane helix</keyword>
<dbReference type="InterPro" id="IPR003838">
    <property type="entry name" value="ABC3_permease_C"/>
</dbReference>
<gene>
    <name evidence="8" type="ORF">H9723_03375</name>
</gene>
<feature type="transmembrane region" description="Helical" evidence="6">
    <location>
        <begin position="315"/>
        <end position="334"/>
    </location>
</feature>
<dbReference type="Proteomes" id="UP000824116">
    <property type="component" value="Unassembled WGS sequence"/>
</dbReference>
<dbReference type="PANTHER" id="PTHR46795:SF3">
    <property type="entry name" value="ABC TRANSPORTER PERMEASE"/>
    <property type="match status" value="1"/>
</dbReference>
<evidence type="ECO:0000313" key="9">
    <source>
        <dbReference type="Proteomes" id="UP000824116"/>
    </source>
</evidence>
<accession>A0A9D2K229</accession>
<feature type="transmembrane region" description="Helical" evidence="6">
    <location>
        <begin position="20"/>
        <end position="39"/>
    </location>
</feature>